<evidence type="ECO:0000313" key="2">
    <source>
        <dbReference type="EMBL" id="KAG5375334.1"/>
    </source>
</evidence>
<dbReference type="EMBL" id="JADBGQ010000010">
    <property type="protein sequence ID" value="KAG5375334.1"/>
    <property type="molecule type" value="Genomic_DNA"/>
</dbReference>
<keyword evidence="3" id="KW-1185">Reference proteome</keyword>
<feature type="compositionally biased region" description="Polar residues" evidence="1">
    <location>
        <begin position="101"/>
        <end position="114"/>
    </location>
</feature>
<comment type="caution">
    <text evidence="2">The sequence shown here is derived from an EMBL/GenBank/DDBJ whole genome shotgun (WGS) entry which is preliminary data.</text>
</comment>
<reference evidence="2 3" key="1">
    <citation type="submission" date="2021-03" db="EMBL/GenBank/DDBJ databases">
        <authorList>
            <person name="King G.J."/>
            <person name="Bancroft I."/>
            <person name="Baten A."/>
            <person name="Bloomfield J."/>
            <person name="Borpatragohain P."/>
            <person name="He Z."/>
            <person name="Irish N."/>
            <person name="Irwin J."/>
            <person name="Liu K."/>
            <person name="Mauleon R.P."/>
            <person name="Moore J."/>
            <person name="Morris R."/>
            <person name="Ostergaard L."/>
            <person name="Wang B."/>
            <person name="Wells R."/>
        </authorList>
    </citation>
    <scope>NUCLEOTIDE SEQUENCE [LARGE SCALE GENOMIC DNA]</scope>
    <source>
        <strain evidence="2">R-o-18</strain>
        <tissue evidence="2">Leaf</tissue>
    </source>
</reference>
<sequence length="127" mass="14919">MRMIELGISSPFHVLDDSHTEPPIGKNLAFRLGEERTRERSRRVSWRRATDTGDVVRLRRRQQTRETPPFRRTKPPIARDVAYCHREKERERERKKRRNATEANDTSPQANSFATRARLGTTLPVLN</sequence>
<protein>
    <submittedName>
        <fullName evidence="2">Uncharacterized protein</fullName>
    </submittedName>
</protein>
<feature type="region of interest" description="Disordered" evidence="1">
    <location>
        <begin position="62"/>
        <end position="127"/>
    </location>
</feature>
<proteinExistence type="predicted"/>
<gene>
    <name evidence="2" type="primary">A10g501960.1_BraROA</name>
    <name evidence="2" type="ORF">IGI04_039930</name>
</gene>
<organism evidence="2 3">
    <name type="scientific">Brassica rapa subsp. trilocularis</name>
    <dbReference type="NCBI Taxonomy" id="1813537"/>
    <lineage>
        <taxon>Eukaryota</taxon>
        <taxon>Viridiplantae</taxon>
        <taxon>Streptophyta</taxon>
        <taxon>Embryophyta</taxon>
        <taxon>Tracheophyta</taxon>
        <taxon>Spermatophyta</taxon>
        <taxon>Magnoliopsida</taxon>
        <taxon>eudicotyledons</taxon>
        <taxon>Gunneridae</taxon>
        <taxon>Pentapetalae</taxon>
        <taxon>rosids</taxon>
        <taxon>malvids</taxon>
        <taxon>Brassicales</taxon>
        <taxon>Brassicaceae</taxon>
        <taxon>Brassiceae</taxon>
        <taxon>Brassica</taxon>
    </lineage>
</organism>
<evidence type="ECO:0000313" key="3">
    <source>
        <dbReference type="Proteomes" id="UP000823674"/>
    </source>
</evidence>
<evidence type="ECO:0000256" key="1">
    <source>
        <dbReference type="SAM" id="MobiDB-lite"/>
    </source>
</evidence>
<dbReference type="Proteomes" id="UP000823674">
    <property type="component" value="Chromosome A10"/>
</dbReference>
<accession>A0ABQ7KM78</accession>
<feature type="compositionally biased region" description="Basic and acidic residues" evidence="1">
    <location>
        <begin position="82"/>
        <end position="92"/>
    </location>
</feature>
<name>A0ABQ7KM78_BRACM</name>